<evidence type="ECO:0000256" key="4">
    <source>
        <dbReference type="ARBA" id="ARBA00023098"/>
    </source>
</evidence>
<dbReference type="OrthoDB" id="10253115at2759"/>
<dbReference type="Gene3D" id="3.40.50.12780">
    <property type="entry name" value="N-terminal domain of ligase-like"/>
    <property type="match status" value="1"/>
</dbReference>
<evidence type="ECO:0000256" key="3">
    <source>
        <dbReference type="ARBA" id="ARBA00022832"/>
    </source>
</evidence>
<reference evidence="7" key="1">
    <citation type="submission" date="2013-08" db="EMBL/GenBank/DDBJ databases">
        <title>Gene expansion shapes genome architecture in the human pathogen Lichtheimia corymbifera: an evolutionary genomics analysis in the ancient terrestrial Mucorales (Mucoromycotina).</title>
        <authorList>
            <person name="Schwartze V.U."/>
            <person name="Winter S."/>
            <person name="Shelest E."/>
            <person name="Marcet-Houben M."/>
            <person name="Horn F."/>
            <person name="Wehner S."/>
            <person name="Hoffmann K."/>
            <person name="Riege K."/>
            <person name="Sammeth M."/>
            <person name="Nowrousian M."/>
            <person name="Valiante V."/>
            <person name="Linde J."/>
            <person name="Jacobsen I.D."/>
            <person name="Marz M."/>
            <person name="Brakhage A.A."/>
            <person name="Gabaldon T."/>
            <person name="Bocker S."/>
            <person name="Voigt K."/>
        </authorList>
    </citation>
    <scope>NUCLEOTIDE SEQUENCE [LARGE SCALE GENOMIC DNA]</scope>
    <source>
        <strain evidence="7">FSU 9682</strain>
    </source>
</reference>
<dbReference type="Gene3D" id="3.30.300.30">
    <property type="match status" value="1"/>
</dbReference>
<organism evidence="7 8">
    <name type="scientific">Lichtheimia corymbifera JMRC:FSU:9682</name>
    <dbReference type="NCBI Taxonomy" id="1263082"/>
    <lineage>
        <taxon>Eukaryota</taxon>
        <taxon>Fungi</taxon>
        <taxon>Fungi incertae sedis</taxon>
        <taxon>Mucoromycota</taxon>
        <taxon>Mucoromycotina</taxon>
        <taxon>Mucoromycetes</taxon>
        <taxon>Mucorales</taxon>
        <taxon>Lichtheimiaceae</taxon>
        <taxon>Lichtheimia</taxon>
    </lineage>
</organism>
<name>A0A068SBT1_9FUNG</name>
<dbReference type="InterPro" id="IPR045851">
    <property type="entry name" value="AMP-bd_C_sf"/>
</dbReference>
<dbReference type="STRING" id="1263082.A0A068SBT1"/>
<dbReference type="SUPFAM" id="SSF56801">
    <property type="entry name" value="Acetyl-CoA synthetase-like"/>
    <property type="match status" value="1"/>
</dbReference>
<dbReference type="InterPro" id="IPR025110">
    <property type="entry name" value="AMP-bd_C"/>
</dbReference>
<keyword evidence="4" id="KW-0443">Lipid metabolism</keyword>
<dbReference type="FunFam" id="3.30.300.30:FF:000008">
    <property type="entry name" value="2,3-dihydroxybenzoate-AMP ligase"/>
    <property type="match status" value="1"/>
</dbReference>
<evidence type="ECO:0000259" key="6">
    <source>
        <dbReference type="Pfam" id="PF13193"/>
    </source>
</evidence>
<dbReference type="InterPro" id="IPR000873">
    <property type="entry name" value="AMP-dep_synth/lig_dom"/>
</dbReference>
<keyword evidence="8" id="KW-1185">Reference proteome</keyword>
<evidence type="ECO:0000256" key="2">
    <source>
        <dbReference type="ARBA" id="ARBA00022598"/>
    </source>
</evidence>
<comment type="caution">
    <text evidence="7">The sequence shown here is derived from an EMBL/GenBank/DDBJ whole genome shotgun (WGS) entry which is preliminary data.</text>
</comment>
<proteinExistence type="inferred from homology"/>
<dbReference type="Pfam" id="PF13193">
    <property type="entry name" value="AMP-binding_C"/>
    <property type="match status" value="1"/>
</dbReference>
<dbReference type="InterPro" id="IPR020845">
    <property type="entry name" value="AMP-binding_CS"/>
</dbReference>
<feature type="domain" description="AMP-binding enzyme C-terminal" evidence="6">
    <location>
        <begin position="476"/>
        <end position="551"/>
    </location>
</feature>
<evidence type="ECO:0000259" key="5">
    <source>
        <dbReference type="Pfam" id="PF00501"/>
    </source>
</evidence>
<dbReference type="PANTHER" id="PTHR43859">
    <property type="entry name" value="ACYL-ACTIVATING ENZYME"/>
    <property type="match status" value="1"/>
</dbReference>
<sequence>MSSSDTNVALRRLQGVAKHLGDDDSPAHFENLRIHRAQGQAPCTTPLNPIRWLLRSAMVYKNKVAMIDGDRQFTYQALAERVHRLANVLIDQYSVQPGDRVAILCQNVPAFLESKYAVPAAGGVLVPLNTRLAAAEIDYVISHSGASVLVVQEDLLSRVSPKARQQVKMITVQPTTNTTLCAYEQLIQSCTKPRLSWNALPLTQDENALLSINYTSGSTGRPKGVMVSYRSCYMMAISMCMQARITPETVYLWTLPMFHCNGWNFPWALVSMGATQVMLNGIDYTLIWKMLKTHGITHYCGAPTVQNEICNHKDAVRLDRRVLTFSGGAALSSTRIKRLHDLNIEPTQVYGLTETMGPCVLSYDNVAIAQYPKDQHLTLAARIGYGTAICDEMRVLDKETALDVPPDGKTVGEICITGNLVMLGYYNDPEETAKAFRHGVFWTGDLGVRHPDGSVEIVDRSKDVVVSGGENISSIEVENVVVQMDAVSECAIIAGPDEKWGERPYAFVILKQGHSLTEAAVIEHCRKNLAGYKCPSKVIFTNNIPKTSTGKYQKFVLREQLWKSYSKRVN</sequence>
<dbReference type="PANTHER" id="PTHR43859:SF4">
    <property type="entry name" value="BUTANOATE--COA LIGASE AAE1-RELATED"/>
    <property type="match status" value="1"/>
</dbReference>
<evidence type="ECO:0000313" key="7">
    <source>
        <dbReference type="EMBL" id="CDH59838.1"/>
    </source>
</evidence>
<dbReference type="EMBL" id="CBTN010000076">
    <property type="protein sequence ID" value="CDH59838.1"/>
    <property type="molecule type" value="Genomic_DNA"/>
</dbReference>
<comment type="similarity">
    <text evidence="1">Belongs to the ATP-dependent AMP-binding enzyme family.</text>
</comment>
<dbReference type="AlphaFoldDB" id="A0A068SBT1"/>
<dbReference type="GO" id="GO:0016874">
    <property type="term" value="F:ligase activity"/>
    <property type="evidence" value="ECO:0007669"/>
    <property type="project" value="UniProtKB-KW"/>
</dbReference>
<dbReference type="Proteomes" id="UP000027586">
    <property type="component" value="Unassembled WGS sequence"/>
</dbReference>
<dbReference type="VEuPathDB" id="FungiDB:LCOR_10641.1"/>
<evidence type="ECO:0000313" key="8">
    <source>
        <dbReference type="Proteomes" id="UP000027586"/>
    </source>
</evidence>
<feature type="domain" description="AMP-dependent synthetase/ligase" evidence="5">
    <location>
        <begin position="55"/>
        <end position="426"/>
    </location>
</feature>
<dbReference type="GO" id="GO:0006631">
    <property type="term" value="P:fatty acid metabolic process"/>
    <property type="evidence" value="ECO:0007669"/>
    <property type="project" value="UniProtKB-KW"/>
</dbReference>
<keyword evidence="2" id="KW-0436">Ligase</keyword>
<evidence type="ECO:0000256" key="1">
    <source>
        <dbReference type="ARBA" id="ARBA00006432"/>
    </source>
</evidence>
<accession>A0A068SBT1</accession>
<dbReference type="Pfam" id="PF00501">
    <property type="entry name" value="AMP-binding"/>
    <property type="match status" value="1"/>
</dbReference>
<dbReference type="InterPro" id="IPR042099">
    <property type="entry name" value="ANL_N_sf"/>
</dbReference>
<gene>
    <name evidence="7" type="ORF">LCOR_10641.1</name>
</gene>
<protein>
    <submittedName>
        <fullName evidence="7">Fatty-acid--ligase</fullName>
    </submittedName>
</protein>
<keyword evidence="3" id="KW-0276">Fatty acid metabolism</keyword>
<dbReference type="PROSITE" id="PS00455">
    <property type="entry name" value="AMP_BINDING"/>
    <property type="match status" value="1"/>
</dbReference>